<dbReference type="OrthoDB" id="9806925at2"/>
<keyword evidence="10 17" id="KW-0520">NAD</keyword>
<evidence type="ECO:0000256" key="17">
    <source>
        <dbReference type="HAMAP-Rule" id="MF_01965"/>
    </source>
</evidence>
<comment type="similarity">
    <text evidence="4 19">In the C-terminal section; belongs to the NnrD/CARKD family.</text>
</comment>
<dbReference type="PANTHER" id="PTHR12592:SF0">
    <property type="entry name" value="ATP-DEPENDENT (S)-NAD(P)H-HYDRATE DEHYDRATASE"/>
    <property type="match status" value="1"/>
</dbReference>
<dbReference type="RefSeq" id="WP_123401005.1">
    <property type="nucleotide sequence ID" value="NZ_RJVI01000002.1"/>
</dbReference>
<feature type="binding site" evidence="18">
    <location>
        <position position="126"/>
    </location>
    <ligand>
        <name>K(+)</name>
        <dbReference type="ChEBI" id="CHEBI:29103"/>
    </ligand>
</feature>
<evidence type="ECO:0000256" key="15">
    <source>
        <dbReference type="ARBA" id="ARBA00048238"/>
    </source>
</evidence>
<feature type="binding site" evidence="17">
    <location>
        <position position="257"/>
    </location>
    <ligand>
        <name>(6S)-NADPHX</name>
        <dbReference type="ChEBI" id="CHEBI:64076"/>
    </ligand>
</feature>
<feature type="binding site" evidence="17">
    <location>
        <position position="429"/>
    </location>
    <ligand>
        <name>AMP</name>
        <dbReference type="ChEBI" id="CHEBI:456215"/>
    </ligand>
</feature>
<dbReference type="InterPro" id="IPR029056">
    <property type="entry name" value="Ribokinase-like"/>
</dbReference>
<comment type="cofactor">
    <cofactor evidence="18 19">
        <name>K(+)</name>
        <dbReference type="ChEBI" id="CHEBI:29103"/>
    </cofactor>
    <text evidence="18 19">Binds 1 potassium ion per subunit.</text>
</comment>
<dbReference type="PROSITE" id="PS51385">
    <property type="entry name" value="YJEF_N"/>
    <property type="match status" value="1"/>
</dbReference>
<dbReference type="PROSITE" id="PS51383">
    <property type="entry name" value="YJEF_C_3"/>
    <property type="match status" value="1"/>
</dbReference>
<comment type="similarity">
    <text evidence="17">Belongs to the NnrD/CARKD family.</text>
</comment>
<dbReference type="EC" id="4.2.1.136" evidence="19"/>
<evidence type="ECO:0000256" key="5">
    <source>
        <dbReference type="ARBA" id="ARBA00022723"/>
    </source>
</evidence>
<comment type="catalytic activity">
    <reaction evidence="2 18 19">
        <text>(6R)-NADPHX = (6S)-NADPHX</text>
        <dbReference type="Rhea" id="RHEA:32227"/>
        <dbReference type="ChEBI" id="CHEBI:64076"/>
        <dbReference type="ChEBI" id="CHEBI:64077"/>
        <dbReference type="EC" id="5.1.99.6"/>
    </reaction>
</comment>
<accession>A0A3N1XZJ1</accession>
<dbReference type="InterPro" id="IPR000631">
    <property type="entry name" value="CARKD"/>
</dbReference>
<dbReference type="Proteomes" id="UP000276634">
    <property type="component" value="Unassembled WGS sequence"/>
</dbReference>
<dbReference type="InterPro" id="IPR017953">
    <property type="entry name" value="Carbohydrate_kinase_pred_CS"/>
</dbReference>
<evidence type="ECO:0000256" key="2">
    <source>
        <dbReference type="ARBA" id="ARBA00000909"/>
    </source>
</evidence>
<dbReference type="HAMAP" id="MF_01966">
    <property type="entry name" value="NADHX_epimerase"/>
    <property type="match status" value="1"/>
</dbReference>
<comment type="similarity">
    <text evidence="18">Belongs to the NnrE/AIBP family.</text>
</comment>
<feature type="binding site" evidence="18">
    <location>
        <position position="65"/>
    </location>
    <ligand>
        <name>K(+)</name>
        <dbReference type="ChEBI" id="CHEBI:29103"/>
    </ligand>
</feature>
<dbReference type="Pfam" id="PF03853">
    <property type="entry name" value="YjeF_N"/>
    <property type="match status" value="1"/>
</dbReference>
<dbReference type="GO" id="GO:0110051">
    <property type="term" value="P:metabolite repair"/>
    <property type="evidence" value="ECO:0007669"/>
    <property type="project" value="TreeGrafter"/>
</dbReference>
<evidence type="ECO:0000256" key="6">
    <source>
        <dbReference type="ARBA" id="ARBA00022741"/>
    </source>
</evidence>
<evidence type="ECO:0000259" key="20">
    <source>
        <dbReference type="PROSITE" id="PS51383"/>
    </source>
</evidence>
<comment type="caution">
    <text evidence="18">Lacks conserved residue(s) required for the propagation of feature annotation.</text>
</comment>
<evidence type="ECO:0000259" key="21">
    <source>
        <dbReference type="PROSITE" id="PS51385"/>
    </source>
</evidence>
<feature type="binding site" evidence="18">
    <location>
        <begin position="130"/>
        <end position="136"/>
    </location>
    <ligand>
        <name>(6S)-NADPHX</name>
        <dbReference type="ChEBI" id="CHEBI:64076"/>
    </ligand>
</feature>
<feature type="binding site" evidence="18">
    <location>
        <position position="159"/>
    </location>
    <ligand>
        <name>(6S)-NADPHX</name>
        <dbReference type="ChEBI" id="CHEBI:64076"/>
    </ligand>
</feature>
<dbReference type="EC" id="5.1.99.6" evidence="19"/>
<dbReference type="GO" id="GO:0046496">
    <property type="term" value="P:nicotinamide nucleotide metabolic process"/>
    <property type="evidence" value="ECO:0007669"/>
    <property type="project" value="UniProtKB-UniRule"/>
</dbReference>
<feature type="binding site" evidence="17">
    <location>
        <position position="364"/>
    </location>
    <ligand>
        <name>(6S)-NADPHX</name>
        <dbReference type="ChEBI" id="CHEBI:64076"/>
    </ligand>
</feature>
<evidence type="ECO:0000256" key="19">
    <source>
        <dbReference type="PIRNR" id="PIRNR017184"/>
    </source>
</evidence>
<dbReference type="SUPFAM" id="SSF64153">
    <property type="entry name" value="YjeF N-terminal domain-like"/>
    <property type="match status" value="1"/>
</dbReference>
<evidence type="ECO:0000256" key="1">
    <source>
        <dbReference type="ARBA" id="ARBA00000013"/>
    </source>
</evidence>
<dbReference type="CDD" id="cd01171">
    <property type="entry name" value="YXKO-related"/>
    <property type="match status" value="1"/>
</dbReference>
<comment type="catalytic activity">
    <reaction evidence="16 17 19">
        <text>(6S)-NADPHX + ADP = AMP + phosphate + NADPH + H(+)</text>
        <dbReference type="Rhea" id="RHEA:32235"/>
        <dbReference type="ChEBI" id="CHEBI:15378"/>
        <dbReference type="ChEBI" id="CHEBI:43474"/>
        <dbReference type="ChEBI" id="CHEBI:57783"/>
        <dbReference type="ChEBI" id="CHEBI:64076"/>
        <dbReference type="ChEBI" id="CHEBI:456215"/>
        <dbReference type="ChEBI" id="CHEBI:456216"/>
        <dbReference type="EC" id="4.2.1.136"/>
    </reaction>
</comment>
<dbReference type="InterPro" id="IPR004443">
    <property type="entry name" value="YjeF_N_dom"/>
</dbReference>
<evidence type="ECO:0000256" key="3">
    <source>
        <dbReference type="ARBA" id="ARBA00006001"/>
    </source>
</evidence>
<dbReference type="PROSITE" id="PS01049">
    <property type="entry name" value="YJEF_C_1"/>
    <property type="match status" value="1"/>
</dbReference>
<evidence type="ECO:0000313" key="23">
    <source>
        <dbReference type="Proteomes" id="UP000276634"/>
    </source>
</evidence>
<dbReference type="SUPFAM" id="SSF53613">
    <property type="entry name" value="Ribokinase-like"/>
    <property type="match status" value="1"/>
</dbReference>
<evidence type="ECO:0000256" key="12">
    <source>
        <dbReference type="ARBA" id="ARBA00023239"/>
    </source>
</evidence>
<feature type="binding site" evidence="17">
    <location>
        <position position="318"/>
    </location>
    <ligand>
        <name>(6S)-NADPHX</name>
        <dbReference type="ChEBI" id="CHEBI:64076"/>
    </ligand>
</feature>
<keyword evidence="11 18" id="KW-0413">Isomerase</keyword>
<dbReference type="HAMAP" id="MF_01965">
    <property type="entry name" value="NADHX_dehydratase"/>
    <property type="match status" value="1"/>
</dbReference>
<evidence type="ECO:0000256" key="10">
    <source>
        <dbReference type="ARBA" id="ARBA00023027"/>
    </source>
</evidence>
<evidence type="ECO:0000256" key="13">
    <source>
        <dbReference type="ARBA" id="ARBA00023268"/>
    </source>
</evidence>
<evidence type="ECO:0000256" key="4">
    <source>
        <dbReference type="ARBA" id="ARBA00009524"/>
    </source>
</evidence>
<dbReference type="GO" id="GO:0052855">
    <property type="term" value="F:ADP-dependent NAD(P)H-hydrate dehydratase activity"/>
    <property type="evidence" value="ECO:0007669"/>
    <property type="project" value="UniProtKB-UniRule"/>
</dbReference>
<feature type="binding site" evidence="17">
    <location>
        <position position="430"/>
    </location>
    <ligand>
        <name>(6S)-NADPHX</name>
        <dbReference type="ChEBI" id="CHEBI:64076"/>
    </ligand>
</feature>
<comment type="cofactor">
    <cofactor evidence="17">
        <name>Mg(2+)</name>
        <dbReference type="ChEBI" id="CHEBI:18420"/>
    </cofactor>
</comment>
<dbReference type="Gene3D" id="3.40.50.10260">
    <property type="entry name" value="YjeF N-terminal domain"/>
    <property type="match status" value="1"/>
</dbReference>
<keyword evidence="6 17" id="KW-0547">Nucleotide-binding</keyword>
<evidence type="ECO:0000256" key="18">
    <source>
        <dbReference type="HAMAP-Rule" id="MF_01966"/>
    </source>
</evidence>
<evidence type="ECO:0000256" key="8">
    <source>
        <dbReference type="ARBA" id="ARBA00022857"/>
    </source>
</evidence>
<dbReference type="InterPro" id="IPR036652">
    <property type="entry name" value="YjeF_N_dom_sf"/>
</dbReference>
<keyword evidence="9 18" id="KW-0630">Potassium</keyword>
<dbReference type="InterPro" id="IPR030677">
    <property type="entry name" value="Nnr"/>
</dbReference>
<evidence type="ECO:0000256" key="7">
    <source>
        <dbReference type="ARBA" id="ARBA00022840"/>
    </source>
</evidence>
<dbReference type="Gene3D" id="3.40.1190.20">
    <property type="match status" value="1"/>
</dbReference>
<evidence type="ECO:0000313" key="22">
    <source>
        <dbReference type="EMBL" id="ROR32024.1"/>
    </source>
</evidence>
<comment type="similarity">
    <text evidence="3 19">In the N-terminal section; belongs to the NnrE/AIBP family.</text>
</comment>
<organism evidence="22 23">
    <name type="scientific">Inmirania thermothiophila</name>
    <dbReference type="NCBI Taxonomy" id="1750597"/>
    <lineage>
        <taxon>Bacteria</taxon>
        <taxon>Pseudomonadati</taxon>
        <taxon>Pseudomonadota</taxon>
        <taxon>Gammaproteobacteria</taxon>
        <taxon>Chromatiales</taxon>
        <taxon>Ectothiorhodospiraceae</taxon>
        <taxon>Inmirania</taxon>
    </lineage>
</organism>
<dbReference type="GO" id="GO:0046872">
    <property type="term" value="F:metal ion binding"/>
    <property type="evidence" value="ECO:0007669"/>
    <property type="project" value="UniProtKB-UniRule"/>
</dbReference>
<proteinExistence type="inferred from homology"/>
<comment type="function">
    <text evidence="14 19">Bifunctional enzyme that catalyzes the epimerization of the S- and R-forms of NAD(P)HX and the dehydration of the S-form of NAD(P)HX at the expense of ADP, which is converted to AMP. This allows the repair of both epimers of NAD(P)HX, a damaged form of NAD(P)H that is a result of enzymatic or heat-dependent hydration.</text>
</comment>
<dbReference type="PIRSF" id="PIRSF017184">
    <property type="entry name" value="Nnr"/>
    <property type="match status" value="1"/>
</dbReference>
<comment type="subunit">
    <text evidence="17">Homotetramer.</text>
</comment>
<feature type="domain" description="YjeF C-terminal" evidence="20">
    <location>
        <begin position="222"/>
        <end position="488"/>
    </location>
</feature>
<evidence type="ECO:0000256" key="11">
    <source>
        <dbReference type="ARBA" id="ARBA00023235"/>
    </source>
</evidence>
<comment type="caution">
    <text evidence="22">The sequence shown here is derived from an EMBL/GenBank/DDBJ whole genome shotgun (WGS) entry which is preliminary data.</text>
</comment>
<keyword evidence="23" id="KW-1185">Reference proteome</keyword>
<dbReference type="EMBL" id="RJVI01000002">
    <property type="protein sequence ID" value="ROR32024.1"/>
    <property type="molecule type" value="Genomic_DNA"/>
</dbReference>
<feature type="domain" description="YjeF N-terminal" evidence="21">
    <location>
        <begin position="16"/>
        <end position="216"/>
    </location>
</feature>
<dbReference type="GO" id="GO:0005524">
    <property type="term" value="F:ATP binding"/>
    <property type="evidence" value="ECO:0007669"/>
    <property type="project" value="UniProtKB-UniRule"/>
</dbReference>
<reference evidence="22 23" key="1">
    <citation type="submission" date="2018-11" db="EMBL/GenBank/DDBJ databases">
        <title>Genomic Encyclopedia of Type Strains, Phase IV (KMG-IV): sequencing the most valuable type-strain genomes for metagenomic binning, comparative biology and taxonomic classification.</title>
        <authorList>
            <person name="Goeker M."/>
        </authorList>
    </citation>
    <scope>NUCLEOTIDE SEQUENCE [LARGE SCALE GENOMIC DNA]</scope>
    <source>
        <strain evidence="22 23">DSM 100275</strain>
    </source>
</reference>
<comment type="catalytic activity">
    <reaction evidence="1 18 19">
        <text>(6R)-NADHX = (6S)-NADHX</text>
        <dbReference type="Rhea" id="RHEA:32215"/>
        <dbReference type="ChEBI" id="CHEBI:64074"/>
        <dbReference type="ChEBI" id="CHEBI:64075"/>
        <dbReference type="EC" id="5.1.99.6"/>
    </reaction>
</comment>
<dbReference type="PANTHER" id="PTHR12592">
    <property type="entry name" value="ATP-DEPENDENT (S)-NAD(P)H-HYDRATE DEHYDRATASE FAMILY MEMBER"/>
    <property type="match status" value="1"/>
</dbReference>
<keyword evidence="5 18" id="KW-0479">Metal-binding</keyword>
<sequence>MEAIDPQLRLYTAAEVRALDRHAIEACGIPGYTLMRRAGEAAWRVLARRWPDAAQVTVLCGAGNNAGDGYVLAARARACGRAVRVMALVEPERLRGDATHAWRAWREAGGGVEPFDPARLEGVVVDALLGTGLDRDLAGAWAQAVAAVNASGRPVLALDIPSGLDADTGAVRGAAVRADATVTFVGLKRGLFTAAGPDHAGEVRLARIGVPDEAYAAVGGGIPRLAGTGLGRRRRGAHKGEHGHVLVVGGNHGMAGAALLAGEAAARAGAGLVTVATRPEHVAALVAARPELMAVGVEDGGALTPLLARATVVAVGPGLGRDAWAQTMLEAVLADGGPRVVDADALNLLAGRSLRRDDWVLTPHPGEAARLLGCATEAVQRDRFAAAEAIRARHGGVTVLKGAGTVVAGPAGLALAATGNPGMASGGMGDVLTGVIAGLAAQGLGLEEAARAGVWLHGRAGDLAAAEGGERGLLARDLMPWIRGLANP</sequence>
<evidence type="ECO:0000256" key="14">
    <source>
        <dbReference type="ARBA" id="ARBA00025153"/>
    </source>
</evidence>
<gene>
    <name evidence="17" type="primary">nnrD</name>
    <name evidence="18" type="synonym">nnrE</name>
    <name evidence="22" type="ORF">EDC57_1210</name>
</gene>
<keyword evidence="13" id="KW-0511">Multifunctional enzyme</keyword>
<keyword evidence="12 17" id="KW-0456">Lyase</keyword>
<dbReference type="PROSITE" id="PS01050">
    <property type="entry name" value="YJEF_C_2"/>
    <property type="match status" value="1"/>
</dbReference>
<comment type="function">
    <text evidence="17">Catalyzes the dehydration of the S-form of NAD(P)HX at the expense of ADP, which is converted to AMP. Together with NAD(P)HX epimerase, which catalyzes the epimerization of the S- and R-forms, the enzyme allows the repair of both epimers of NAD(P)HX, a damaged form of NAD(P)H that is a result of enzymatic or heat-dependent hydration.</text>
</comment>
<evidence type="ECO:0000256" key="9">
    <source>
        <dbReference type="ARBA" id="ARBA00022958"/>
    </source>
</evidence>
<comment type="function">
    <text evidence="18">Catalyzes the epimerization of the S- and R-forms of NAD(P)HX, a damaged form of NAD(P)H that is a result of enzymatic or heat-dependent hydration. This is a prerequisite for the S-specific NAD(P)H-hydrate dehydratase to allow the repair of both epimers of NAD(P)HX.</text>
</comment>
<feature type="binding site" evidence="18">
    <location>
        <position position="162"/>
    </location>
    <ligand>
        <name>K(+)</name>
        <dbReference type="ChEBI" id="CHEBI:29103"/>
    </ligand>
</feature>
<dbReference type="AlphaFoldDB" id="A0A3N1XZJ1"/>
<keyword evidence="8 17" id="KW-0521">NADP</keyword>
<evidence type="ECO:0000256" key="16">
    <source>
        <dbReference type="ARBA" id="ARBA00049209"/>
    </source>
</evidence>
<feature type="binding site" evidence="17">
    <location>
        <begin position="401"/>
        <end position="405"/>
    </location>
    <ligand>
        <name>AMP</name>
        <dbReference type="ChEBI" id="CHEBI:456215"/>
    </ligand>
</feature>
<dbReference type="Pfam" id="PF01256">
    <property type="entry name" value="Carb_kinase"/>
    <property type="match status" value="1"/>
</dbReference>
<dbReference type="NCBIfam" id="TIGR00196">
    <property type="entry name" value="yjeF_cterm"/>
    <property type="match status" value="1"/>
</dbReference>
<keyword evidence="7 17" id="KW-0067">ATP-binding</keyword>
<name>A0A3N1XZJ1_9GAMM</name>
<dbReference type="NCBIfam" id="TIGR00197">
    <property type="entry name" value="yjeF_nterm"/>
    <property type="match status" value="1"/>
</dbReference>
<comment type="catalytic activity">
    <reaction evidence="15 17 19">
        <text>(6S)-NADHX + ADP = AMP + phosphate + NADH + H(+)</text>
        <dbReference type="Rhea" id="RHEA:32223"/>
        <dbReference type="ChEBI" id="CHEBI:15378"/>
        <dbReference type="ChEBI" id="CHEBI:43474"/>
        <dbReference type="ChEBI" id="CHEBI:57945"/>
        <dbReference type="ChEBI" id="CHEBI:64074"/>
        <dbReference type="ChEBI" id="CHEBI:456215"/>
        <dbReference type="ChEBI" id="CHEBI:456216"/>
        <dbReference type="EC" id="4.2.1.136"/>
    </reaction>
</comment>
<dbReference type="GO" id="GO:0052856">
    <property type="term" value="F:NAD(P)HX epimerase activity"/>
    <property type="evidence" value="ECO:0007669"/>
    <property type="project" value="UniProtKB-UniRule"/>
</dbReference>
<protein>
    <recommendedName>
        <fullName evidence="19">Bifunctional NAD(P)H-hydrate repair enzyme</fullName>
    </recommendedName>
    <alternativeName>
        <fullName evidence="19">Nicotinamide nucleotide repair protein</fullName>
    </alternativeName>
    <domain>
        <recommendedName>
            <fullName evidence="19">ADP-dependent (S)-NAD(P)H-hydrate dehydratase</fullName>
            <ecNumber evidence="19">4.2.1.136</ecNumber>
        </recommendedName>
        <alternativeName>
            <fullName evidence="19">ADP-dependent NAD(P)HX dehydratase</fullName>
        </alternativeName>
    </domain>
    <domain>
        <recommendedName>
            <fullName evidence="19">NAD(P)H-hydrate epimerase</fullName>
            <ecNumber evidence="19">5.1.99.6</ecNumber>
        </recommendedName>
    </domain>
</protein>